<comment type="subunit">
    <text evidence="6">Heterooligomer composed of large and small subunits.</text>
</comment>
<evidence type="ECO:0000256" key="1">
    <source>
        <dbReference type="ARBA" id="ARBA00009998"/>
    </source>
</evidence>
<dbReference type="GO" id="GO:0006308">
    <property type="term" value="P:DNA catabolic process"/>
    <property type="evidence" value="ECO:0007669"/>
    <property type="project" value="UniProtKB-UniRule"/>
</dbReference>
<evidence type="ECO:0000256" key="4">
    <source>
        <dbReference type="ARBA" id="ARBA00022801"/>
    </source>
</evidence>
<comment type="catalytic activity">
    <reaction evidence="6">
        <text>Exonucleolytic cleavage in either 5'- to 3'- or 3'- to 5'-direction to yield nucleoside 5'-phosphates.</text>
        <dbReference type="EC" id="3.1.11.6"/>
    </reaction>
</comment>
<name>A0A7I8DQ51_9FIRM</name>
<gene>
    <name evidence="6" type="primary">xseB</name>
    <name evidence="7" type="ORF">bsdcttw_35600</name>
</gene>
<keyword evidence="2 6" id="KW-0963">Cytoplasm</keyword>
<evidence type="ECO:0000256" key="6">
    <source>
        <dbReference type="HAMAP-Rule" id="MF_00337"/>
    </source>
</evidence>
<dbReference type="HAMAP" id="MF_00337">
    <property type="entry name" value="Exonuc_7_S"/>
    <property type="match status" value="1"/>
</dbReference>
<accession>A0A7I8DQ51</accession>
<comment type="subcellular location">
    <subcellularLocation>
        <location evidence="6">Cytoplasm</location>
    </subcellularLocation>
</comment>
<dbReference type="AlphaFoldDB" id="A0A7I8DQ51"/>
<dbReference type="GO" id="GO:0009318">
    <property type="term" value="C:exodeoxyribonuclease VII complex"/>
    <property type="evidence" value="ECO:0007669"/>
    <property type="project" value="UniProtKB-UniRule"/>
</dbReference>
<dbReference type="RefSeq" id="WP_185256182.1">
    <property type="nucleotide sequence ID" value="NZ_AP023368.1"/>
</dbReference>
<dbReference type="InterPro" id="IPR003761">
    <property type="entry name" value="Exonuc_VII_S"/>
</dbReference>
<evidence type="ECO:0000313" key="7">
    <source>
        <dbReference type="EMBL" id="BCK00520.1"/>
    </source>
</evidence>
<protein>
    <recommendedName>
        <fullName evidence="6">Exodeoxyribonuclease 7 small subunit</fullName>
        <ecNumber evidence="6">3.1.11.6</ecNumber>
    </recommendedName>
    <alternativeName>
        <fullName evidence="6">Exodeoxyribonuclease VII small subunit</fullName>
        <shortName evidence="6">Exonuclease VII small subunit</shortName>
    </alternativeName>
</protein>
<keyword evidence="5 6" id="KW-0269">Exonuclease</keyword>
<dbReference type="EMBL" id="AP023368">
    <property type="protein sequence ID" value="BCK00520.1"/>
    <property type="molecule type" value="Genomic_DNA"/>
</dbReference>
<keyword evidence="4 6" id="KW-0378">Hydrolase</keyword>
<dbReference type="Pfam" id="PF02609">
    <property type="entry name" value="Exonuc_VII_S"/>
    <property type="match status" value="1"/>
</dbReference>
<sequence length="69" mass="7843">MKEKTNNLEQSFLELNDIIKKLESEEISLEDSFTLYQEGIKLLKSCNDSIDRVEKQLIILGESGDPVAV</sequence>
<comment type="similarity">
    <text evidence="1 6">Belongs to the XseB family.</text>
</comment>
<dbReference type="InterPro" id="IPR037004">
    <property type="entry name" value="Exonuc_VII_ssu_sf"/>
</dbReference>
<keyword evidence="8" id="KW-1185">Reference proteome</keyword>
<dbReference type="GO" id="GO:0008855">
    <property type="term" value="F:exodeoxyribonuclease VII activity"/>
    <property type="evidence" value="ECO:0007669"/>
    <property type="project" value="UniProtKB-UniRule"/>
</dbReference>
<dbReference type="PANTHER" id="PTHR34137">
    <property type="entry name" value="EXODEOXYRIBONUCLEASE 7 SMALL SUBUNIT"/>
    <property type="match status" value="1"/>
</dbReference>
<dbReference type="SUPFAM" id="SSF116842">
    <property type="entry name" value="XseB-like"/>
    <property type="match status" value="1"/>
</dbReference>
<evidence type="ECO:0000313" key="8">
    <source>
        <dbReference type="Proteomes" id="UP000515703"/>
    </source>
</evidence>
<dbReference type="NCBIfam" id="TIGR01280">
    <property type="entry name" value="xseB"/>
    <property type="match status" value="1"/>
</dbReference>
<evidence type="ECO:0000256" key="3">
    <source>
        <dbReference type="ARBA" id="ARBA00022722"/>
    </source>
</evidence>
<evidence type="ECO:0000256" key="2">
    <source>
        <dbReference type="ARBA" id="ARBA00022490"/>
    </source>
</evidence>
<dbReference type="PIRSF" id="PIRSF006488">
    <property type="entry name" value="Exonuc_VII_S"/>
    <property type="match status" value="1"/>
</dbReference>
<organism evidence="7 8">
    <name type="scientific">Anaerocolumna chitinilytica</name>
    <dbReference type="NCBI Taxonomy" id="1727145"/>
    <lineage>
        <taxon>Bacteria</taxon>
        <taxon>Bacillati</taxon>
        <taxon>Bacillota</taxon>
        <taxon>Clostridia</taxon>
        <taxon>Lachnospirales</taxon>
        <taxon>Lachnospiraceae</taxon>
        <taxon>Anaerocolumna</taxon>
    </lineage>
</organism>
<keyword evidence="3 6" id="KW-0540">Nuclease</keyword>
<evidence type="ECO:0000256" key="5">
    <source>
        <dbReference type="ARBA" id="ARBA00022839"/>
    </source>
</evidence>
<dbReference type="EC" id="3.1.11.6" evidence="6"/>
<reference evidence="7 8" key="1">
    <citation type="submission" date="2020-08" db="EMBL/GenBank/DDBJ databases">
        <title>Draft genome sequencing of an Anaerocolumna strain isolated from anoxic soil subjected to BSD treatment.</title>
        <authorList>
            <person name="Uek A."/>
            <person name="Tonouchi A."/>
        </authorList>
    </citation>
    <scope>NUCLEOTIDE SEQUENCE [LARGE SCALE GENOMIC DNA]</scope>
    <source>
        <strain evidence="7 8">CTTW</strain>
    </source>
</reference>
<dbReference type="Proteomes" id="UP000515703">
    <property type="component" value="Chromosome"/>
</dbReference>
<dbReference type="KEGG" id="acht:bsdcttw_35600"/>
<proteinExistence type="inferred from homology"/>
<reference evidence="7 8" key="2">
    <citation type="submission" date="2020-08" db="EMBL/GenBank/DDBJ databases">
        <authorList>
            <person name="Ueki A."/>
            <person name="Tonouchi A."/>
        </authorList>
    </citation>
    <scope>NUCLEOTIDE SEQUENCE [LARGE SCALE GENOMIC DNA]</scope>
    <source>
        <strain evidence="7 8">CTTW</strain>
    </source>
</reference>
<dbReference type="Gene3D" id="1.10.287.1040">
    <property type="entry name" value="Exonuclease VII, small subunit"/>
    <property type="match status" value="1"/>
</dbReference>
<dbReference type="PANTHER" id="PTHR34137:SF1">
    <property type="entry name" value="EXODEOXYRIBONUCLEASE 7 SMALL SUBUNIT"/>
    <property type="match status" value="1"/>
</dbReference>
<comment type="function">
    <text evidence="6">Bidirectionally degrades single-stranded DNA into large acid-insoluble oligonucleotides, which are then degraded further into small acid-soluble oligonucleotides.</text>
</comment>
<dbReference type="GO" id="GO:0005829">
    <property type="term" value="C:cytosol"/>
    <property type="evidence" value="ECO:0007669"/>
    <property type="project" value="TreeGrafter"/>
</dbReference>